<dbReference type="EC" id="3.1.1.-" evidence="3"/>
<dbReference type="OrthoDB" id="408631at2759"/>
<accession>A0A0C3CDH6</accession>
<dbReference type="InParanoid" id="A0A0C3CDH6"/>
<protein>
    <recommendedName>
        <fullName evidence="3">Carboxylic ester hydrolase</fullName>
        <ecNumber evidence="3">3.1.1.-</ecNumber>
    </recommendedName>
</protein>
<dbReference type="InterPro" id="IPR050654">
    <property type="entry name" value="AChE-related_enzymes"/>
</dbReference>
<dbReference type="GO" id="GO:0052689">
    <property type="term" value="F:carboxylic ester hydrolase activity"/>
    <property type="evidence" value="ECO:0007669"/>
    <property type="project" value="TreeGrafter"/>
</dbReference>
<evidence type="ECO:0000259" key="4">
    <source>
        <dbReference type="Pfam" id="PF00135"/>
    </source>
</evidence>
<dbReference type="PANTHER" id="PTHR43918">
    <property type="entry name" value="ACETYLCHOLINESTERASE"/>
    <property type="match status" value="1"/>
</dbReference>
<dbReference type="PROSITE" id="PS00122">
    <property type="entry name" value="CARBOXYLESTERASE_B_1"/>
    <property type="match status" value="1"/>
</dbReference>
<reference evidence="5 6" key="1">
    <citation type="submission" date="2014-04" db="EMBL/GenBank/DDBJ databases">
        <authorList>
            <consortium name="DOE Joint Genome Institute"/>
            <person name="Kuo A."/>
            <person name="Martino E."/>
            <person name="Perotto S."/>
            <person name="Kohler A."/>
            <person name="Nagy L.G."/>
            <person name="Floudas D."/>
            <person name="Copeland A."/>
            <person name="Barry K.W."/>
            <person name="Cichocki N."/>
            <person name="Veneault-Fourrey C."/>
            <person name="LaButti K."/>
            <person name="Lindquist E.A."/>
            <person name="Lipzen A."/>
            <person name="Lundell T."/>
            <person name="Morin E."/>
            <person name="Murat C."/>
            <person name="Sun H."/>
            <person name="Tunlid A."/>
            <person name="Henrissat B."/>
            <person name="Grigoriev I.V."/>
            <person name="Hibbett D.S."/>
            <person name="Martin F."/>
            <person name="Nordberg H.P."/>
            <person name="Cantor M.N."/>
            <person name="Hua S.X."/>
        </authorList>
    </citation>
    <scope>NUCLEOTIDE SEQUENCE [LARGE SCALE GENOMIC DNA]</scope>
    <source>
        <strain evidence="5 6">Zn</strain>
    </source>
</reference>
<keyword evidence="6" id="KW-1185">Reference proteome</keyword>
<dbReference type="AlphaFoldDB" id="A0A0C3CDH6"/>
<dbReference type="PANTHER" id="PTHR43918:SF4">
    <property type="entry name" value="CARBOXYLIC ESTER HYDROLASE"/>
    <property type="match status" value="1"/>
</dbReference>
<sequence length="494" mass="53150">MFLLTSLSILHFFLLSTIFPSIVVQVYAQCNWKIGQDVNTTSGIVSGNASYYYPEVSEYLGIPFGESTAGSKRWLPPTRYYGTGHINGTSFGAACPQSLGSSIPISVFGINPNQSEDCLTINVWTAPQRGEAKKAVMLWVYGGAFQIGDSSVSEYNGAVLANNQDVVAINFNYRLSVWGFPGAPGLEQQNVGLLDQRLAVEWVRDNVAAFGGDPDRITLFGESAGAWSVDFYSYIWTEDPIVNGLIAESGNVLGEGGPGVDLLNELDGYAAWYNLSSVLGCGGEEYGAATVDCARNKTANAIWNATYSFGSSDELLSPTFVPWIDNKTVFSDVVARANNGQFIRKPLLIGTNYNESILFSEIADVAGAPLSNATMLALNNNFRCGARDEALAKGKQGLSAWRYLYADNIGDVGATHGDEVPLVFGNDTGMSGIFQTAWAAFAKDPVNGLLNYGWPKYTRNGSTLLLIGPNTEAIVDLVSSAVYDEYCPHSVISP</sequence>
<organism evidence="5 6">
    <name type="scientific">Oidiodendron maius (strain Zn)</name>
    <dbReference type="NCBI Taxonomy" id="913774"/>
    <lineage>
        <taxon>Eukaryota</taxon>
        <taxon>Fungi</taxon>
        <taxon>Dikarya</taxon>
        <taxon>Ascomycota</taxon>
        <taxon>Pezizomycotina</taxon>
        <taxon>Leotiomycetes</taxon>
        <taxon>Leotiomycetes incertae sedis</taxon>
        <taxon>Myxotrichaceae</taxon>
        <taxon>Oidiodendron</taxon>
    </lineage>
</organism>
<dbReference type="SUPFAM" id="SSF53474">
    <property type="entry name" value="alpha/beta-Hydrolases"/>
    <property type="match status" value="1"/>
</dbReference>
<evidence type="ECO:0000256" key="2">
    <source>
        <dbReference type="ARBA" id="ARBA00022801"/>
    </source>
</evidence>
<keyword evidence="3" id="KW-0732">Signal</keyword>
<reference evidence="6" key="2">
    <citation type="submission" date="2015-01" db="EMBL/GenBank/DDBJ databases">
        <title>Evolutionary Origins and Diversification of the Mycorrhizal Mutualists.</title>
        <authorList>
            <consortium name="DOE Joint Genome Institute"/>
            <consortium name="Mycorrhizal Genomics Consortium"/>
            <person name="Kohler A."/>
            <person name="Kuo A."/>
            <person name="Nagy L.G."/>
            <person name="Floudas D."/>
            <person name="Copeland A."/>
            <person name="Barry K.W."/>
            <person name="Cichocki N."/>
            <person name="Veneault-Fourrey C."/>
            <person name="LaButti K."/>
            <person name="Lindquist E.A."/>
            <person name="Lipzen A."/>
            <person name="Lundell T."/>
            <person name="Morin E."/>
            <person name="Murat C."/>
            <person name="Riley R."/>
            <person name="Ohm R."/>
            <person name="Sun H."/>
            <person name="Tunlid A."/>
            <person name="Henrissat B."/>
            <person name="Grigoriev I.V."/>
            <person name="Hibbett D.S."/>
            <person name="Martin F."/>
        </authorList>
    </citation>
    <scope>NUCLEOTIDE SEQUENCE [LARGE SCALE GENOMIC DNA]</scope>
    <source>
        <strain evidence="6">Zn</strain>
    </source>
</reference>
<dbReference type="Gene3D" id="3.40.50.1820">
    <property type="entry name" value="alpha/beta hydrolase"/>
    <property type="match status" value="2"/>
</dbReference>
<name>A0A0C3CDH6_OIDMZ</name>
<evidence type="ECO:0000313" key="6">
    <source>
        <dbReference type="Proteomes" id="UP000054321"/>
    </source>
</evidence>
<evidence type="ECO:0000313" key="5">
    <source>
        <dbReference type="EMBL" id="KIM96998.1"/>
    </source>
</evidence>
<dbReference type="HOGENOM" id="CLU_006586_15_2_1"/>
<feature type="domain" description="Carboxylesterase type B" evidence="4">
    <location>
        <begin position="37"/>
        <end position="362"/>
    </location>
</feature>
<dbReference type="InterPro" id="IPR002018">
    <property type="entry name" value="CarbesteraseB"/>
</dbReference>
<proteinExistence type="inferred from homology"/>
<evidence type="ECO:0000256" key="1">
    <source>
        <dbReference type="ARBA" id="ARBA00005964"/>
    </source>
</evidence>
<dbReference type="EMBL" id="KN832883">
    <property type="protein sequence ID" value="KIM96998.1"/>
    <property type="molecule type" value="Genomic_DNA"/>
</dbReference>
<evidence type="ECO:0000256" key="3">
    <source>
        <dbReference type="RuleBase" id="RU361235"/>
    </source>
</evidence>
<dbReference type="ESTHER" id="9pezi-a0a0c3cdh6">
    <property type="family name" value="Fungal_carboxylesterase_lipase"/>
</dbReference>
<keyword evidence="2 3" id="KW-0378">Hydrolase</keyword>
<feature type="signal peptide" evidence="3">
    <location>
        <begin position="1"/>
        <end position="28"/>
    </location>
</feature>
<dbReference type="Pfam" id="PF00135">
    <property type="entry name" value="COesterase"/>
    <property type="match status" value="1"/>
</dbReference>
<dbReference type="STRING" id="913774.A0A0C3CDH6"/>
<dbReference type="InterPro" id="IPR019826">
    <property type="entry name" value="Carboxylesterase_B_AS"/>
</dbReference>
<dbReference type="InterPro" id="IPR029058">
    <property type="entry name" value="AB_hydrolase_fold"/>
</dbReference>
<gene>
    <name evidence="5" type="ORF">OIDMADRAFT_131674</name>
</gene>
<dbReference type="Proteomes" id="UP000054321">
    <property type="component" value="Unassembled WGS sequence"/>
</dbReference>
<feature type="chain" id="PRO_5005111254" description="Carboxylic ester hydrolase" evidence="3">
    <location>
        <begin position="29"/>
        <end position="494"/>
    </location>
</feature>
<comment type="similarity">
    <text evidence="1 3">Belongs to the type-B carboxylesterase/lipase family.</text>
</comment>